<dbReference type="Proteomes" id="UP000800035">
    <property type="component" value="Unassembled WGS sequence"/>
</dbReference>
<name>A0A6A5U9C5_9PLEO</name>
<gene>
    <name evidence="1" type="ORF">CC80DRAFT_488596</name>
</gene>
<reference evidence="1" key="1">
    <citation type="journal article" date="2020" name="Stud. Mycol.">
        <title>101 Dothideomycetes genomes: a test case for predicting lifestyles and emergence of pathogens.</title>
        <authorList>
            <person name="Haridas S."/>
            <person name="Albert R."/>
            <person name="Binder M."/>
            <person name="Bloem J."/>
            <person name="Labutti K."/>
            <person name="Salamov A."/>
            <person name="Andreopoulos B."/>
            <person name="Baker S."/>
            <person name="Barry K."/>
            <person name="Bills G."/>
            <person name="Bluhm B."/>
            <person name="Cannon C."/>
            <person name="Castanera R."/>
            <person name="Culley D."/>
            <person name="Daum C."/>
            <person name="Ezra D."/>
            <person name="Gonzalez J."/>
            <person name="Henrissat B."/>
            <person name="Kuo A."/>
            <person name="Liang C."/>
            <person name="Lipzen A."/>
            <person name="Lutzoni F."/>
            <person name="Magnuson J."/>
            <person name="Mondo S."/>
            <person name="Nolan M."/>
            <person name="Ohm R."/>
            <person name="Pangilinan J."/>
            <person name="Park H.-J."/>
            <person name="Ramirez L."/>
            <person name="Alfaro M."/>
            <person name="Sun H."/>
            <person name="Tritt A."/>
            <person name="Yoshinaga Y."/>
            <person name="Zwiers L.-H."/>
            <person name="Turgeon B."/>
            <person name="Goodwin S."/>
            <person name="Spatafora J."/>
            <person name="Crous P."/>
            <person name="Grigoriev I."/>
        </authorList>
    </citation>
    <scope>NUCLEOTIDE SEQUENCE</scope>
    <source>
        <strain evidence="1">CBS 675.92</strain>
    </source>
</reference>
<dbReference type="AlphaFoldDB" id="A0A6A5U9C5"/>
<evidence type="ECO:0000313" key="1">
    <source>
        <dbReference type="EMBL" id="KAF1961284.1"/>
    </source>
</evidence>
<sequence>MSSLNIKSLLCANGYVAVITRGTSGIGLMISKVPYDHLLPIPIHIPSELVQNQFSLTHDRA</sequence>
<proteinExistence type="predicted"/>
<protein>
    <submittedName>
        <fullName evidence="1">Uncharacterized protein</fullName>
    </submittedName>
</protein>
<accession>A0A6A5U9C5</accession>
<organism evidence="1 2">
    <name type="scientific">Byssothecium circinans</name>
    <dbReference type="NCBI Taxonomy" id="147558"/>
    <lineage>
        <taxon>Eukaryota</taxon>
        <taxon>Fungi</taxon>
        <taxon>Dikarya</taxon>
        <taxon>Ascomycota</taxon>
        <taxon>Pezizomycotina</taxon>
        <taxon>Dothideomycetes</taxon>
        <taxon>Pleosporomycetidae</taxon>
        <taxon>Pleosporales</taxon>
        <taxon>Massarineae</taxon>
        <taxon>Massarinaceae</taxon>
        <taxon>Byssothecium</taxon>
    </lineage>
</organism>
<keyword evidence="2" id="KW-1185">Reference proteome</keyword>
<dbReference type="EMBL" id="ML976981">
    <property type="protein sequence ID" value="KAF1961284.1"/>
    <property type="molecule type" value="Genomic_DNA"/>
</dbReference>
<evidence type="ECO:0000313" key="2">
    <source>
        <dbReference type="Proteomes" id="UP000800035"/>
    </source>
</evidence>